<dbReference type="GO" id="GO:0016020">
    <property type="term" value="C:membrane"/>
    <property type="evidence" value="ECO:0007669"/>
    <property type="project" value="UniProtKB-SubCell"/>
</dbReference>
<keyword evidence="7" id="KW-0807">Transducer</keyword>
<dbReference type="AlphaFoldDB" id="A0A8J1UKR2"/>
<protein>
    <submittedName>
        <fullName evidence="8">Uncharacterized protein</fullName>
    </submittedName>
</protein>
<evidence type="ECO:0000313" key="9">
    <source>
        <dbReference type="Proteomes" id="UP000749559"/>
    </source>
</evidence>
<comment type="subcellular location">
    <subcellularLocation>
        <location evidence="1">Membrane</location>
        <topology evidence="1">Multi-pass membrane protein</topology>
    </subcellularLocation>
</comment>
<dbReference type="OrthoDB" id="5963071at2759"/>
<evidence type="ECO:0000256" key="1">
    <source>
        <dbReference type="ARBA" id="ARBA00004141"/>
    </source>
</evidence>
<reference evidence="8" key="1">
    <citation type="submission" date="2022-03" db="EMBL/GenBank/DDBJ databases">
        <authorList>
            <person name="Martin C."/>
        </authorList>
    </citation>
    <scope>NUCLEOTIDE SEQUENCE</scope>
</reference>
<sequence length="225" mass="25932">MENQTSINIDCHGYEENTATTILPFKFPIYQRNQCTIFDQEEENESYSLENIIFYILHFPLCITTILLNVIAINLVRNIRGPVKATNKLFLNLAVANIATSILSLIREIVYGFIMNQKMGKYDWLITFWVLDVPWAMAYFVAVLSLVGIALVRYIAVLHPLKRLFLLTRSHIHKYILMSWIVSITTVSTISALFRTFPKRSIFGIYCRAFALPLLHIICYITSIG</sequence>
<evidence type="ECO:0000256" key="2">
    <source>
        <dbReference type="ARBA" id="ARBA00022692"/>
    </source>
</evidence>
<dbReference type="PANTHER" id="PTHR24238">
    <property type="entry name" value="G-PROTEIN COUPLED RECEPTOR"/>
    <property type="match status" value="1"/>
</dbReference>
<evidence type="ECO:0000256" key="3">
    <source>
        <dbReference type="ARBA" id="ARBA00022989"/>
    </source>
</evidence>
<dbReference type="PROSITE" id="PS50262">
    <property type="entry name" value="G_PROTEIN_RECEP_F1_2"/>
    <property type="match status" value="1"/>
</dbReference>
<dbReference type="Pfam" id="PF00001">
    <property type="entry name" value="7tm_1"/>
    <property type="match status" value="1"/>
</dbReference>
<evidence type="ECO:0000256" key="6">
    <source>
        <dbReference type="ARBA" id="ARBA00023170"/>
    </source>
</evidence>
<evidence type="ECO:0000256" key="7">
    <source>
        <dbReference type="ARBA" id="ARBA00023224"/>
    </source>
</evidence>
<gene>
    <name evidence="8" type="ORF">OFUS_LOCUS17870</name>
</gene>
<name>A0A8J1UKR2_OWEFU</name>
<evidence type="ECO:0000256" key="4">
    <source>
        <dbReference type="ARBA" id="ARBA00023040"/>
    </source>
</evidence>
<evidence type="ECO:0000256" key="5">
    <source>
        <dbReference type="ARBA" id="ARBA00023136"/>
    </source>
</evidence>
<dbReference type="PRINTS" id="PR00237">
    <property type="entry name" value="GPCRRHODOPSN"/>
</dbReference>
<dbReference type="GO" id="GO:0004930">
    <property type="term" value="F:G protein-coupled receptor activity"/>
    <property type="evidence" value="ECO:0007669"/>
    <property type="project" value="UniProtKB-KW"/>
</dbReference>
<dbReference type="CDD" id="cd00637">
    <property type="entry name" value="7tm_classA_rhodopsin-like"/>
    <property type="match status" value="1"/>
</dbReference>
<dbReference type="Proteomes" id="UP000749559">
    <property type="component" value="Unassembled WGS sequence"/>
</dbReference>
<feature type="non-terminal residue" evidence="8">
    <location>
        <position position="225"/>
    </location>
</feature>
<keyword evidence="6" id="KW-0675">Receptor</keyword>
<keyword evidence="9" id="KW-1185">Reference proteome</keyword>
<dbReference type="InterPro" id="IPR017452">
    <property type="entry name" value="GPCR_Rhodpsn_7TM"/>
</dbReference>
<keyword evidence="2" id="KW-0812">Transmembrane</keyword>
<keyword evidence="3" id="KW-1133">Transmembrane helix</keyword>
<keyword evidence="4" id="KW-0297">G-protein coupled receptor</keyword>
<accession>A0A8J1UKR2</accession>
<proteinExistence type="predicted"/>
<dbReference type="SUPFAM" id="SSF81321">
    <property type="entry name" value="Family A G protein-coupled receptor-like"/>
    <property type="match status" value="1"/>
</dbReference>
<evidence type="ECO:0000313" key="8">
    <source>
        <dbReference type="EMBL" id="CAH1792963.1"/>
    </source>
</evidence>
<dbReference type="EMBL" id="CAIIXF020000008">
    <property type="protein sequence ID" value="CAH1792963.1"/>
    <property type="molecule type" value="Genomic_DNA"/>
</dbReference>
<dbReference type="InterPro" id="IPR000276">
    <property type="entry name" value="GPCR_Rhodpsn"/>
</dbReference>
<organism evidence="8 9">
    <name type="scientific">Owenia fusiformis</name>
    <name type="common">Polychaete worm</name>
    <dbReference type="NCBI Taxonomy" id="6347"/>
    <lineage>
        <taxon>Eukaryota</taxon>
        <taxon>Metazoa</taxon>
        <taxon>Spiralia</taxon>
        <taxon>Lophotrochozoa</taxon>
        <taxon>Annelida</taxon>
        <taxon>Polychaeta</taxon>
        <taxon>Sedentaria</taxon>
        <taxon>Canalipalpata</taxon>
        <taxon>Sabellida</taxon>
        <taxon>Oweniida</taxon>
        <taxon>Oweniidae</taxon>
        <taxon>Owenia</taxon>
    </lineage>
</organism>
<keyword evidence="5" id="KW-0472">Membrane</keyword>
<dbReference type="Gene3D" id="1.20.1070.10">
    <property type="entry name" value="Rhodopsin 7-helix transmembrane proteins"/>
    <property type="match status" value="1"/>
</dbReference>
<comment type="caution">
    <text evidence="8">The sequence shown here is derived from an EMBL/GenBank/DDBJ whole genome shotgun (WGS) entry which is preliminary data.</text>
</comment>